<evidence type="ECO:0000313" key="2">
    <source>
        <dbReference type="EMBL" id="CAB4154005.1"/>
    </source>
</evidence>
<dbReference type="EMBL" id="LR796600">
    <property type="protein sequence ID" value="CAB4154005.1"/>
    <property type="molecule type" value="Genomic_DNA"/>
</dbReference>
<gene>
    <name evidence="2" type="ORF">UFOVP625_45</name>
</gene>
<feature type="region of interest" description="Disordered" evidence="1">
    <location>
        <begin position="42"/>
        <end position="65"/>
    </location>
</feature>
<accession>A0A6J5N3B5</accession>
<evidence type="ECO:0000256" key="1">
    <source>
        <dbReference type="SAM" id="MobiDB-lite"/>
    </source>
</evidence>
<organism evidence="2">
    <name type="scientific">uncultured Caudovirales phage</name>
    <dbReference type="NCBI Taxonomy" id="2100421"/>
    <lineage>
        <taxon>Viruses</taxon>
        <taxon>Duplodnaviria</taxon>
        <taxon>Heunggongvirae</taxon>
        <taxon>Uroviricota</taxon>
        <taxon>Caudoviricetes</taxon>
        <taxon>Peduoviridae</taxon>
        <taxon>Maltschvirus</taxon>
        <taxon>Maltschvirus maltsch</taxon>
    </lineage>
</organism>
<reference evidence="2" key="1">
    <citation type="submission" date="2020-04" db="EMBL/GenBank/DDBJ databases">
        <authorList>
            <person name="Chiriac C."/>
            <person name="Salcher M."/>
            <person name="Ghai R."/>
            <person name="Kavagutti S V."/>
        </authorList>
    </citation>
    <scope>NUCLEOTIDE SEQUENCE</scope>
</reference>
<sequence>MNDNLKPKAECEGNKEKCNAEGCPLFGTLGKINRDGKRRIKGCGDPVARGKRNRTKGDTKARKARQALGIGGVNSRHEEVWGGAVRVEVKAGAQINPIATRYMLAEQQSEQHRPIGDNRPFMLVAMPDGMVDGLIVMRISSFVTFTGTDIQTM</sequence>
<proteinExistence type="predicted"/>
<name>A0A6J5N3B5_9CAUD</name>
<protein>
    <submittedName>
        <fullName evidence="2">Uncharacterized protein</fullName>
    </submittedName>
</protein>